<dbReference type="OrthoDB" id="1749207at2759"/>
<evidence type="ECO:0000313" key="3">
    <source>
        <dbReference type="Proteomes" id="UP000516437"/>
    </source>
</evidence>
<dbReference type="PANTHER" id="PTHR31110:SF2">
    <property type="entry name" value="PESTICIDAL CRYSTAL CRY8BA PROTEIN"/>
    <property type="match status" value="1"/>
</dbReference>
<keyword evidence="3" id="KW-1185">Reference proteome</keyword>
<organism evidence="2 3">
    <name type="scientific">Morella rubra</name>
    <name type="common">Chinese bayberry</name>
    <dbReference type="NCBI Taxonomy" id="262757"/>
    <lineage>
        <taxon>Eukaryota</taxon>
        <taxon>Viridiplantae</taxon>
        <taxon>Streptophyta</taxon>
        <taxon>Embryophyta</taxon>
        <taxon>Tracheophyta</taxon>
        <taxon>Spermatophyta</taxon>
        <taxon>Magnoliopsida</taxon>
        <taxon>eudicotyledons</taxon>
        <taxon>Gunneridae</taxon>
        <taxon>Pentapetalae</taxon>
        <taxon>rosids</taxon>
        <taxon>fabids</taxon>
        <taxon>Fagales</taxon>
        <taxon>Myricaceae</taxon>
        <taxon>Morella</taxon>
    </lineage>
</organism>
<dbReference type="Proteomes" id="UP000516437">
    <property type="component" value="Chromosome 8"/>
</dbReference>
<comment type="caution">
    <text evidence="2">The sequence shown here is derived from an EMBL/GenBank/DDBJ whole genome shotgun (WGS) entry which is preliminary data.</text>
</comment>
<evidence type="ECO:0000256" key="1">
    <source>
        <dbReference type="SAM" id="MobiDB-lite"/>
    </source>
</evidence>
<dbReference type="PANTHER" id="PTHR31110">
    <property type="entry name" value="PESTICIDAL CRYSTAL CRY8BA PROTEIN"/>
    <property type="match status" value="1"/>
</dbReference>
<evidence type="ECO:0000313" key="2">
    <source>
        <dbReference type="EMBL" id="KAB1203396.1"/>
    </source>
</evidence>
<feature type="region of interest" description="Disordered" evidence="1">
    <location>
        <begin position="181"/>
        <end position="205"/>
    </location>
</feature>
<sequence>MMMFPVRLLFVSPLMKLSLVRREVLDLKYVRHHLLQKSRRSTLETTSSVKVENDTGNRNADQFVRNTASSEVGASSSSYQARLPTFHSSALGLWHAVIAYDACVRLCLHAWAMECMEAPMFLENECALLRDAFGLRPVLLQSEDELLVKRTSELVCEGVAPKPLKIIGKMRVQVRKVKMALDPPTGRSSSSFRPPKHRLKSSPEDDTIRMQPGCGDAHVFFPDGVEDDLLIEVQDSKGKQFGRALVQLATVADDPSDKLRWWSVYLEPEHELVGKIQLYINYSTSSDDNNQPKSNNTSKFMMGSGE</sequence>
<gene>
    <name evidence="2" type="ORF">CJ030_MR8G004888</name>
</gene>
<name>A0A6A1UTC9_9ROSI</name>
<protein>
    <submittedName>
        <fullName evidence="2">Uncharacterized protein</fullName>
    </submittedName>
</protein>
<proteinExistence type="predicted"/>
<accession>A0A6A1UTC9</accession>
<feature type="region of interest" description="Disordered" evidence="1">
    <location>
        <begin position="283"/>
        <end position="306"/>
    </location>
</feature>
<feature type="compositionally biased region" description="Polar residues" evidence="1">
    <location>
        <begin position="283"/>
        <end position="299"/>
    </location>
</feature>
<dbReference type="EMBL" id="RXIC02000026">
    <property type="protein sequence ID" value="KAB1203396.1"/>
    <property type="molecule type" value="Genomic_DNA"/>
</dbReference>
<dbReference type="AlphaFoldDB" id="A0A6A1UTC9"/>
<reference evidence="2 3" key="1">
    <citation type="journal article" date="2019" name="Plant Biotechnol. J.">
        <title>The red bayberry genome and genetic basis of sex determination.</title>
        <authorList>
            <person name="Jia H.M."/>
            <person name="Jia H.J."/>
            <person name="Cai Q.L."/>
            <person name="Wang Y."/>
            <person name="Zhao H.B."/>
            <person name="Yang W.F."/>
            <person name="Wang G.Y."/>
            <person name="Li Y.H."/>
            <person name="Zhan D.L."/>
            <person name="Shen Y.T."/>
            <person name="Niu Q.F."/>
            <person name="Chang L."/>
            <person name="Qiu J."/>
            <person name="Zhao L."/>
            <person name="Xie H.B."/>
            <person name="Fu W.Y."/>
            <person name="Jin J."/>
            <person name="Li X.W."/>
            <person name="Jiao Y."/>
            <person name="Zhou C.C."/>
            <person name="Tu T."/>
            <person name="Chai C.Y."/>
            <person name="Gao J.L."/>
            <person name="Fan L.J."/>
            <person name="van de Weg E."/>
            <person name="Wang J.Y."/>
            <person name="Gao Z.S."/>
        </authorList>
    </citation>
    <scope>NUCLEOTIDE SEQUENCE [LARGE SCALE GENOMIC DNA]</scope>
    <source>
        <tissue evidence="2">Leaves</tissue>
    </source>
</reference>